<evidence type="ECO:0000259" key="1">
    <source>
        <dbReference type="Pfam" id="PF18545"/>
    </source>
</evidence>
<dbReference type="RefSeq" id="WP_149080233.1">
    <property type="nucleotide sequence ID" value="NZ_VTAW01000003.1"/>
</dbReference>
<proteinExistence type="predicted"/>
<evidence type="ECO:0000313" key="2">
    <source>
        <dbReference type="EMBL" id="TYT63257.1"/>
    </source>
</evidence>
<organism evidence="2 3">
    <name type="scientific">Natrialba swarupiae</name>
    <dbReference type="NCBI Taxonomy" id="2448032"/>
    <lineage>
        <taxon>Archaea</taxon>
        <taxon>Methanobacteriati</taxon>
        <taxon>Methanobacteriota</taxon>
        <taxon>Stenosarchaea group</taxon>
        <taxon>Halobacteria</taxon>
        <taxon>Halobacteriales</taxon>
        <taxon>Natrialbaceae</taxon>
        <taxon>Natrialba</taxon>
    </lineage>
</organism>
<gene>
    <name evidence="2" type="ORF">FYC77_04085</name>
</gene>
<dbReference type="InterPro" id="IPR040624">
    <property type="entry name" value="HalOD1"/>
</dbReference>
<dbReference type="AlphaFoldDB" id="A0A5D5AQI9"/>
<protein>
    <recommendedName>
        <fullName evidence="1">Halobacterial output domain-containing protein</fullName>
    </recommendedName>
</protein>
<dbReference type="Proteomes" id="UP000324104">
    <property type="component" value="Unassembled WGS sequence"/>
</dbReference>
<dbReference type="Pfam" id="PF18545">
    <property type="entry name" value="HalOD1"/>
    <property type="match status" value="1"/>
</dbReference>
<dbReference type="EMBL" id="VTAW01000003">
    <property type="protein sequence ID" value="TYT63257.1"/>
    <property type="molecule type" value="Genomic_DNA"/>
</dbReference>
<sequence>MTERTICESNGRAVGRRVQYEYEADEPPSIAVTMALAQYRGEDATQMSTHLYDYVDPEALDAIVDGSGEGNRSARRVEFAVGETTVVVRPSRVDVFTTE</sequence>
<name>A0A5D5AQI9_9EURY</name>
<keyword evidence="3" id="KW-1185">Reference proteome</keyword>
<reference evidence="2 3" key="1">
    <citation type="submission" date="2019-08" db="EMBL/GenBank/DDBJ databases">
        <title>Archaea genome.</title>
        <authorList>
            <person name="Kajale S."/>
            <person name="Shouche Y."/>
            <person name="Deshpande N."/>
            <person name="Sharma A."/>
        </authorList>
    </citation>
    <scope>NUCLEOTIDE SEQUENCE [LARGE SCALE GENOMIC DNA]</scope>
    <source>
        <strain evidence="2 3">ESP3B_9</strain>
    </source>
</reference>
<evidence type="ECO:0000313" key="3">
    <source>
        <dbReference type="Proteomes" id="UP000324104"/>
    </source>
</evidence>
<feature type="domain" description="Halobacterial output" evidence="1">
    <location>
        <begin position="25"/>
        <end position="91"/>
    </location>
</feature>
<comment type="caution">
    <text evidence="2">The sequence shown here is derived from an EMBL/GenBank/DDBJ whole genome shotgun (WGS) entry which is preliminary data.</text>
</comment>
<accession>A0A5D5AQI9</accession>